<sequence>MPRRYRIISVLDVHKALWVWYSKVGNHPHIECTNCRKWRPLPEGTVSTDGNWFCWMATIDGKPLSCEMPSNITEAELEDFSPGQVVWAKCKTFPWWPGLIEDSHSEGNYRRIENEHEEYHVVFFGRKPTRSWVRKDNIVCYGKICKLPCCIVKCPESFTEEVSQVGRMVKELNESANLNNKAPNSSKKEVATNGEEENTNKEIKKDGDKPKSRTLNHNNKDDGDNEKNIDDGEKNGSNKKNQETDKEVSVEISDDEMSQLNEASDSSMTVKLNREYSELCSENSISGKEYANFIISEDKWLICDPLDIKMIVKSHHSTQQDFDCIKFKEPDSDEDSCNSQVKLSGGSSTSKRGIFEKPLHDRKDINNRSYSFLRVSNKT</sequence>
<evidence type="ECO:0000256" key="4">
    <source>
        <dbReference type="SAM" id="MobiDB-lite"/>
    </source>
</evidence>
<feature type="compositionally biased region" description="Basic and acidic residues" evidence="4">
    <location>
        <begin position="218"/>
        <end position="249"/>
    </location>
</feature>
<feature type="domain" description="CW-type" evidence="6">
    <location>
        <begin position="14"/>
        <end position="74"/>
    </location>
</feature>
<dbReference type="PROSITE" id="PS50812">
    <property type="entry name" value="PWWP"/>
    <property type="match status" value="1"/>
</dbReference>
<comment type="caution">
    <text evidence="7">The sequence shown here is derived from an EMBL/GenBank/DDBJ whole genome shotgun (WGS) entry which is preliminary data.</text>
</comment>
<evidence type="ECO:0000256" key="2">
    <source>
        <dbReference type="ARBA" id="ARBA00022771"/>
    </source>
</evidence>
<keyword evidence="2" id="KW-0863">Zinc-finger</keyword>
<dbReference type="InterPro" id="IPR042778">
    <property type="entry name" value="ZCWPW1/ZCWPW2"/>
</dbReference>
<dbReference type="Pfam" id="PF00855">
    <property type="entry name" value="PWWP"/>
    <property type="match status" value="1"/>
</dbReference>
<keyword evidence="1" id="KW-0479">Metal-binding</keyword>
<dbReference type="PANTHER" id="PTHR15999">
    <property type="entry name" value="ZINC FINGER CW-TYPE PWWP DOMAIN PROTEIN 1"/>
    <property type="match status" value="1"/>
</dbReference>
<gene>
    <name evidence="7" type="ORF">CDAR_190861</name>
</gene>
<accession>A0AAV4VDC3</accession>
<evidence type="ECO:0000313" key="7">
    <source>
        <dbReference type="EMBL" id="GIY67563.1"/>
    </source>
</evidence>
<name>A0AAV4VDC3_9ARAC</name>
<dbReference type="Proteomes" id="UP001054837">
    <property type="component" value="Unassembled WGS sequence"/>
</dbReference>
<dbReference type="PANTHER" id="PTHR15999:SF2">
    <property type="entry name" value="ZINC FINGER CW-TYPE PWWP DOMAIN PROTEIN 1"/>
    <property type="match status" value="1"/>
</dbReference>
<dbReference type="SMART" id="SM00293">
    <property type="entry name" value="PWWP"/>
    <property type="match status" value="1"/>
</dbReference>
<feature type="compositionally biased region" description="Polar residues" evidence="4">
    <location>
        <begin position="337"/>
        <end position="351"/>
    </location>
</feature>
<proteinExistence type="predicted"/>
<dbReference type="Gene3D" id="3.30.40.100">
    <property type="match status" value="1"/>
</dbReference>
<protein>
    <submittedName>
        <fullName evidence="7">Uncharacterized protein</fullName>
    </submittedName>
</protein>
<evidence type="ECO:0000256" key="1">
    <source>
        <dbReference type="ARBA" id="ARBA00022723"/>
    </source>
</evidence>
<dbReference type="GO" id="GO:0008270">
    <property type="term" value="F:zinc ion binding"/>
    <property type="evidence" value="ECO:0007669"/>
    <property type="project" value="UniProtKB-KW"/>
</dbReference>
<dbReference type="EMBL" id="BPLQ01012752">
    <property type="protein sequence ID" value="GIY67563.1"/>
    <property type="molecule type" value="Genomic_DNA"/>
</dbReference>
<dbReference type="Gene3D" id="2.30.30.140">
    <property type="match status" value="1"/>
</dbReference>
<dbReference type="AlphaFoldDB" id="A0AAV4VDC3"/>
<feature type="compositionally biased region" description="Polar residues" evidence="4">
    <location>
        <begin position="174"/>
        <end position="185"/>
    </location>
</feature>
<dbReference type="InterPro" id="IPR000313">
    <property type="entry name" value="PWWP_dom"/>
</dbReference>
<dbReference type="InterPro" id="IPR011124">
    <property type="entry name" value="Znf_CW"/>
</dbReference>
<reference evidence="7 8" key="1">
    <citation type="submission" date="2021-06" db="EMBL/GenBank/DDBJ databases">
        <title>Caerostris darwini draft genome.</title>
        <authorList>
            <person name="Kono N."/>
            <person name="Arakawa K."/>
        </authorList>
    </citation>
    <scope>NUCLEOTIDE SEQUENCE [LARGE SCALE GENOMIC DNA]</scope>
</reference>
<evidence type="ECO:0000259" key="6">
    <source>
        <dbReference type="PROSITE" id="PS51050"/>
    </source>
</evidence>
<feature type="compositionally biased region" description="Basic and acidic residues" evidence="4">
    <location>
        <begin position="198"/>
        <end position="211"/>
    </location>
</feature>
<dbReference type="PROSITE" id="PS51050">
    <property type="entry name" value="ZF_CW"/>
    <property type="match status" value="1"/>
</dbReference>
<dbReference type="GO" id="GO:0005634">
    <property type="term" value="C:nucleus"/>
    <property type="evidence" value="ECO:0007669"/>
    <property type="project" value="TreeGrafter"/>
</dbReference>
<evidence type="ECO:0000313" key="8">
    <source>
        <dbReference type="Proteomes" id="UP001054837"/>
    </source>
</evidence>
<organism evidence="7 8">
    <name type="scientific">Caerostris darwini</name>
    <dbReference type="NCBI Taxonomy" id="1538125"/>
    <lineage>
        <taxon>Eukaryota</taxon>
        <taxon>Metazoa</taxon>
        <taxon>Ecdysozoa</taxon>
        <taxon>Arthropoda</taxon>
        <taxon>Chelicerata</taxon>
        <taxon>Arachnida</taxon>
        <taxon>Araneae</taxon>
        <taxon>Araneomorphae</taxon>
        <taxon>Entelegynae</taxon>
        <taxon>Araneoidea</taxon>
        <taxon>Araneidae</taxon>
        <taxon>Caerostris</taxon>
    </lineage>
</organism>
<feature type="region of interest" description="Disordered" evidence="4">
    <location>
        <begin position="174"/>
        <end position="256"/>
    </location>
</feature>
<feature type="region of interest" description="Disordered" evidence="4">
    <location>
        <begin position="331"/>
        <end position="358"/>
    </location>
</feature>
<keyword evidence="3" id="KW-0862">Zinc</keyword>
<evidence type="ECO:0000259" key="5">
    <source>
        <dbReference type="PROSITE" id="PS50812"/>
    </source>
</evidence>
<keyword evidence="8" id="KW-1185">Reference proteome</keyword>
<dbReference type="Pfam" id="PF07496">
    <property type="entry name" value="zf-CW"/>
    <property type="match status" value="1"/>
</dbReference>
<feature type="domain" description="PWWP" evidence="5">
    <location>
        <begin position="82"/>
        <end position="144"/>
    </location>
</feature>
<dbReference type="SUPFAM" id="SSF63748">
    <property type="entry name" value="Tudor/PWWP/MBT"/>
    <property type="match status" value="1"/>
</dbReference>
<evidence type="ECO:0000256" key="3">
    <source>
        <dbReference type="ARBA" id="ARBA00022833"/>
    </source>
</evidence>